<feature type="region of interest" description="Disordered" evidence="1">
    <location>
        <begin position="314"/>
        <end position="346"/>
    </location>
</feature>
<dbReference type="AlphaFoldDB" id="K2G4V4"/>
<sequence>MKTIKFNKISLITTLALILYTLNSPWISAKWGSDDWWGSSSSSSSNSNSSSNSRSSDDNLPRHSWTDDFVNWVKLRWDWSVDDNWVSRWGNWNIFRWDWSIDDNLPRHSWTDDFVNWVKLRWDWSVDDTQGNIRLDWFSDIRNNFARDDIRNLAQRWIIRWFDDSSFRPDRSVTRAEFLGMALKSAWISTDDSRANPQFRDVSEWWMRPVVARAKELGIVSGQNINWKLLFRPNDEITRAESISILLNIKNVRVDDNLSRHSWFDDVNDDRLAPIVAKAKEIWIISGQKINWKLLFRPSDDLTRAEAAKIITKSLSSDDSASRSSSSSDDNQPHNSSIDDFMKFWK</sequence>
<name>K2G4V4_9BACT</name>
<proteinExistence type="predicted"/>
<reference evidence="3" key="1">
    <citation type="journal article" date="2012" name="Science">
        <title>Fermentation, hydrogen, and sulfur metabolism in multiple uncultivated bacterial phyla.</title>
        <authorList>
            <person name="Wrighton K.C."/>
            <person name="Thomas B.C."/>
            <person name="Sharon I."/>
            <person name="Miller C.S."/>
            <person name="Castelle C.J."/>
            <person name="VerBerkmoes N.C."/>
            <person name="Wilkins M.J."/>
            <person name="Hettich R.L."/>
            <person name="Lipton M.S."/>
            <person name="Williams K.H."/>
            <person name="Long P.E."/>
            <person name="Banfield J.F."/>
        </authorList>
    </citation>
    <scope>NUCLEOTIDE SEQUENCE [LARGE SCALE GENOMIC DNA]</scope>
</reference>
<gene>
    <name evidence="3" type="ORF">ACD_2C00186G0002</name>
</gene>
<organism evidence="3">
    <name type="scientific">uncultured bacterium</name>
    <name type="common">gcode 4</name>
    <dbReference type="NCBI Taxonomy" id="1234023"/>
    <lineage>
        <taxon>Bacteria</taxon>
        <taxon>environmental samples</taxon>
    </lineage>
</organism>
<feature type="domain" description="SLH" evidence="2">
    <location>
        <begin position="194"/>
        <end position="260"/>
    </location>
</feature>
<protein>
    <submittedName>
        <fullName evidence="3">S-layer protein</fullName>
    </submittedName>
</protein>
<feature type="domain" description="SLH" evidence="2">
    <location>
        <begin position="261"/>
        <end position="325"/>
    </location>
</feature>
<dbReference type="PROSITE" id="PS51272">
    <property type="entry name" value="SLH"/>
    <property type="match status" value="3"/>
</dbReference>
<evidence type="ECO:0000259" key="2">
    <source>
        <dbReference type="PROSITE" id="PS51272"/>
    </source>
</evidence>
<comment type="caution">
    <text evidence="3">The sequence shown here is derived from an EMBL/GenBank/DDBJ whole genome shotgun (WGS) entry which is preliminary data.</text>
</comment>
<accession>K2G4V4</accession>
<evidence type="ECO:0000256" key="1">
    <source>
        <dbReference type="SAM" id="MobiDB-lite"/>
    </source>
</evidence>
<dbReference type="Pfam" id="PF00395">
    <property type="entry name" value="SLH"/>
    <property type="match status" value="2"/>
</dbReference>
<feature type="domain" description="SLH" evidence="2">
    <location>
        <begin position="133"/>
        <end position="193"/>
    </location>
</feature>
<dbReference type="InterPro" id="IPR001119">
    <property type="entry name" value="SLH_dom"/>
</dbReference>
<dbReference type="EMBL" id="AMFJ01000186">
    <property type="protein sequence ID" value="EKE29352.1"/>
    <property type="molecule type" value="Genomic_DNA"/>
</dbReference>
<evidence type="ECO:0000313" key="3">
    <source>
        <dbReference type="EMBL" id="EKE29352.1"/>
    </source>
</evidence>
<feature type="compositionally biased region" description="Low complexity" evidence="1">
    <location>
        <begin position="314"/>
        <end position="330"/>
    </location>
</feature>